<comment type="caution">
    <text evidence="3">The sequence shown here is derived from an EMBL/GenBank/DDBJ whole genome shotgun (WGS) entry which is preliminary data.</text>
</comment>
<dbReference type="PROSITE" id="PS00885">
    <property type="entry name" value="EPSP_SYNTHASE_2"/>
    <property type="match status" value="1"/>
</dbReference>
<dbReference type="AlphaFoldDB" id="K1SN15"/>
<feature type="non-terminal residue" evidence="3">
    <location>
        <position position="184"/>
    </location>
</feature>
<sequence>MSGLLMALPRLPGESTLAVTGRLESAGYIAMTEDALRLSGIRLQKRERTYTISGGQTARLPARCHVEGDWSNAAFFLCMGALSPAGVTVTGLASDSSQGDRAVLDVLRRFGADVRETQDAVTVRRGALRGVTIDAAPIPDLIPVLSVVAALADGQTQIVNAARLRLKESDRLESTAAMLRALGA</sequence>
<evidence type="ECO:0000313" key="3">
    <source>
        <dbReference type="EMBL" id="EKC58968.1"/>
    </source>
</evidence>
<dbReference type="InterPro" id="IPR023193">
    <property type="entry name" value="EPSP_synthase_CS"/>
</dbReference>
<dbReference type="PANTHER" id="PTHR21090">
    <property type="entry name" value="AROM/DEHYDROQUINATE SYNTHASE"/>
    <property type="match status" value="1"/>
</dbReference>
<protein>
    <submittedName>
        <fullName evidence="3">Protein containing 3-phosphoshikimate 1-carboxyvinyltransferase, core domain protein</fullName>
    </submittedName>
</protein>
<dbReference type="InterPro" id="IPR013792">
    <property type="entry name" value="RNA3'P_cycl/enolpyr_Trfase_a/b"/>
</dbReference>
<reference evidence="3" key="1">
    <citation type="journal article" date="2013" name="Environ. Microbiol.">
        <title>Microbiota from the distal guts of lean and obese adolescents exhibit partial functional redundancy besides clear differences in community structure.</title>
        <authorList>
            <person name="Ferrer M."/>
            <person name="Ruiz A."/>
            <person name="Lanza F."/>
            <person name="Haange S.B."/>
            <person name="Oberbach A."/>
            <person name="Till H."/>
            <person name="Bargiela R."/>
            <person name="Campoy C."/>
            <person name="Segura M.T."/>
            <person name="Richter M."/>
            <person name="von Bergen M."/>
            <person name="Seifert J."/>
            <person name="Suarez A."/>
        </authorList>
    </citation>
    <scope>NUCLEOTIDE SEQUENCE</scope>
</reference>
<keyword evidence="1 3" id="KW-0808">Transferase</keyword>
<dbReference type="Pfam" id="PF00275">
    <property type="entry name" value="EPSP_synthase"/>
    <property type="match status" value="1"/>
</dbReference>
<name>K1SN15_9ZZZZ</name>
<dbReference type="GO" id="GO:0003866">
    <property type="term" value="F:3-phosphoshikimate 1-carboxyvinyltransferase activity"/>
    <property type="evidence" value="ECO:0007669"/>
    <property type="project" value="TreeGrafter"/>
</dbReference>
<dbReference type="GO" id="GO:0009423">
    <property type="term" value="P:chorismate biosynthetic process"/>
    <property type="evidence" value="ECO:0007669"/>
    <property type="project" value="TreeGrafter"/>
</dbReference>
<dbReference type="InterPro" id="IPR001986">
    <property type="entry name" value="Enolpyruvate_Tfrase_dom"/>
</dbReference>
<evidence type="ECO:0000259" key="2">
    <source>
        <dbReference type="Pfam" id="PF00275"/>
    </source>
</evidence>
<proteinExistence type="predicted"/>
<dbReference type="Gene3D" id="3.65.10.10">
    <property type="entry name" value="Enolpyruvate transferase domain"/>
    <property type="match status" value="2"/>
</dbReference>
<feature type="domain" description="Enolpyruvate transferase" evidence="2">
    <location>
        <begin position="2"/>
        <end position="184"/>
    </location>
</feature>
<evidence type="ECO:0000256" key="1">
    <source>
        <dbReference type="ARBA" id="ARBA00022679"/>
    </source>
</evidence>
<organism evidence="3">
    <name type="scientific">human gut metagenome</name>
    <dbReference type="NCBI Taxonomy" id="408170"/>
    <lineage>
        <taxon>unclassified sequences</taxon>
        <taxon>metagenomes</taxon>
        <taxon>organismal metagenomes</taxon>
    </lineage>
</organism>
<dbReference type="EMBL" id="AJWY01009234">
    <property type="protein sequence ID" value="EKC58968.1"/>
    <property type="molecule type" value="Genomic_DNA"/>
</dbReference>
<accession>K1SN15</accession>
<dbReference type="PANTHER" id="PTHR21090:SF5">
    <property type="entry name" value="PENTAFUNCTIONAL AROM POLYPEPTIDE"/>
    <property type="match status" value="1"/>
</dbReference>
<dbReference type="SUPFAM" id="SSF55205">
    <property type="entry name" value="EPT/RTPC-like"/>
    <property type="match status" value="1"/>
</dbReference>
<dbReference type="InterPro" id="IPR036968">
    <property type="entry name" value="Enolpyruvate_Tfrase_sf"/>
</dbReference>
<gene>
    <name evidence="3" type="ORF">LEA_13608</name>
</gene>